<keyword evidence="4" id="KW-1185">Reference proteome</keyword>
<protein>
    <submittedName>
        <fullName evidence="3">Uncharacterized protein</fullName>
    </submittedName>
</protein>
<evidence type="ECO:0000313" key="3">
    <source>
        <dbReference type="EMBL" id="PPJ60831.1"/>
    </source>
</evidence>
<dbReference type="OrthoDB" id="3946144at2759"/>
<dbReference type="Proteomes" id="UP000237631">
    <property type="component" value="Unassembled WGS sequence"/>
</dbReference>
<feature type="coiled-coil region" evidence="1">
    <location>
        <begin position="200"/>
        <end position="272"/>
    </location>
</feature>
<feature type="compositionally biased region" description="Polar residues" evidence="2">
    <location>
        <begin position="177"/>
        <end position="188"/>
    </location>
</feature>
<feature type="compositionally biased region" description="Acidic residues" evidence="2">
    <location>
        <begin position="145"/>
        <end position="154"/>
    </location>
</feature>
<proteinExistence type="predicted"/>
<evidence type="ECO:0000256" key="2">
    <source>
        <dbReference type="SAM" id="MobiDB-lite"/>
    </source>
</evidence>
<evidence type="ECO:0000256" key="1">
    <source>
        <dbReference type="SAM" id="Coils"/>
    </source>
</evidence>
<feature type="region of interest" description="Disordered" evidence="2">
    <location>
        <begin position="132"/>
        <end position="155"/>
    </location>
</feature>
<dbReference type="AlphaFoldDB" id="A0A2S6CM95"/>
<keyword evidence="1" id="KW-0175">Coiled coil</keyword>
<evidence type="ECO:0000313" key="4">
    <source>
        <dbReference type="Proteomes" id="UP000237631"/>
    </source>
</evidence>
<accession>A0A2S6CM95</accession>
<comment type="caution">
    <text evidence="3">The sequence shown here is derived from an EMBL/GenBank/DDBJ whole genome shotgun (WGS) entry which is preliminary data.</text>
</comment>
<feature type="region of interest" description="Disordered" evidence="2">
    <location>
        <begin position="170"/>
        <end position="196"/>
    </location>
</feature>
<reference evidence="4" key="1">
    <citation type="journal article" date="2017" name="bioRxiv">
        <title>Conservation of a gene cluster reveals novel cercosporin biosynthetic mechanisms and extends production to the genus Colletotrichum.</title>
        <authorList>
            <person name="de Jonge R."/>
            <person name="Ebert M.K."/>
            <person name="Huitt-Roehl C.R."/>
            <person name="Pal P."/>
            <person name="Suttle J.C."/>
            <person name="Spanner R.E."/>
            <person name="Neubauer J.D."/>
            <person name="Jurick W.M.II."/>
            <person name="Stott K.A."/>
            <person name="Secor G.A."/>
            <person name="Thomma B.P.H.J."/>
            <person name="Van de Peer Y."/>
            <person name="Townsend C.A."/>
            <person name="Bolton M.D."/>
        </authorList>
    </citation>
    <scope>NUCLEOTIDE SEQUENCE [LARGE SCALE GENOMIC DNA]</scope>
    <source>
        <strain evidence="4">CBS538.71</strain>
    </source>
</reference>
<sequence>MARADARTAPILIHLSVSRHLFLNKKCLICEALRANPEGLRTQDILKWLEKSRPEAFLDLPRDKSKASLQATLSAQANKKDPKLWRYEVEGSKQLGFVWTLSSKSTVAHHSIAATGLDTGVVGQNTFSIGHENANESNARQEMPSADDLDEEGDASACVDKMEEEIRSSALAPHCNLQDSTQAPTQNSSEHDCDIASPDVDELKKRLAKLQAKAEEQERIAKQAHLESEAARNAVEVATATQNELALAKRKLENLDQEIQQSRKKLKIDDDQ</sequence>
<organism evidence="3 4">
    <name type="scientific">Cercospora berteroae</name>
    <dbReference type="NCBI Taxonomy" id="357750"/>
    <lineage>
        <taxon>Eukaryota</taxon>
        <taxon>Fungi</taxon>
        <taxon>Dikarya</taxon>
        <taxon>Ascomycota</taxon>
        <taxon>Pezizomycotina</taxon>
        <taxon>Dothideomycetes</taxon>
        <taxon>Dothideomycetidae</taxon>
        <taxon>Mycosphaerellales</taxon>
        <taxon>Mycosphaerellaceae</taxon>
        <taxon>Cercospora</taxon>
    </lineage>
</organism>
<gene>
    <name evidence="3" type="ORF">CBER1_11636</name>
</gene>
<dbReference type="EMBL" id="PNEN01000204">
    <property type="protein sequence ID" value="PPJ60831.1"/>
    <property type="molecule type" value="Genomic_DNA"/>
</dbReference>
<name>A0A2S6CM95_9PEZI</name>